<dbReference type="Proteomes" id="UP000184432">
    <property type="component" value="Unassembled WGS sequence"/>
</dbReference>
<dbReference type="PANTHER" id="PTHR30069">
    <property type="entry name" value="TONB-DEPENDENT OUTER MEMBRANE RECEPTOR"/>
    <property type="match status" value="1"/>
</dbReference>
<evidence type="ECO:0000256" key="2">
    <source>
        <dbReference type="SAM" id="SignalP"/>
    </source>
</evidence>
<feature type="signal peptide" evidence="2">
    <location>
        <begin position="1"/>
        <end position="18"/>
    </location>
</feature>
<dbReference type="Pfam" id="PF13620">
    <property type="entry name" value="CarboxypepD_reg"/>
    <property type="match status" value="1"/>
</dbReference>
<feature type="chain" id="PRO_5012997286" evidence="2">
    <location>
        <begin position="19"/>
        <end position="794"/>
    </location>
</feature>
<dbReference type="InterPro" id="IPR039426">
    <property type="entry name" value="TonB-dep_rcpt-like"/>
</dbReference>
<dbReference type="InterPro" id="IPR037066">
    <property type="entry name" value="Plug_dom_sf"/>
</dbReference>
<sequence>MKRIVLLISILTMTSSIAQTGVIKGLVIDKQSESPLVGATVELLNSEQVNGVITDIDGYFTLEKVPFGRQSIRVSYIGFESITIPNIVVTSGKEAVINVALIESFDQLDEVIITSETNKAQAINKLTSVSARQFGLEEVTRFSGGRSDVGRLAANFAGVSAPDDSRNDIVIRGNSPVGLLWRLEGVPIPSPNHYSTLGTTGGPVSALNPNLLKNSDFITSAFPAEYGNAIGGVFDLGFRKGNLDEYEFSGQVGIFTGVEAMAEGPLGKNKGSFLVAGRYSLVSILGVGAGGTSATPNYYDISFNIDSGKGKLGSLSLFGILGNSDIEFLGDDIDEDDLFAAEDENTFVDSGFGVVGLKHQINLGKNSFLRTIAAGSFSINDFIADRFIDKDTPEERIIRYTEADNTETRYTFSTLINTKLSRKATLRTGILLENFQIEALERDRLEQPDNDGDGDPDLFTFTDIDENLSIVQPYVQGQLRLTEKLTLNAGLHGQYSTLNEQFVLEPRAGLSYKAGQNHRISFGYGLHHQPVSLPLLFLNEEINGELVQSNVDLDFVRSNHFVLGYDARLGNNWRSKVEVYYQSIDNAAVEPFPSSYSSLTEGADFGFQNDRVSLVNEGTGYNQGIELTLEKFFSDGYYGLLTTSFFESKYEGSDGIERNTPFNNGYVLNLLAGKEFKMGVSGKNVLFFDTKLTLSGGRYFTPVNLEASQQAGFEVLREDLAFSEQNDDYFRLDVKLGYKINSRSKKRSHQFYVDLQNVTNNENIFVRRYNRLTNRVDQVDQIGFFPDFGYRFQF</sequence>
<protein>
    <submittedName>
        <fullName evidence="4">Outer membrane receptor proteins, mostly Fe transport</fullName>
    </submittedName>
</protein>
<keyword evidence="5" id="KW-1185">Reference proteome</keyword>
<dbReference type="Gene3D" id="2.60.40.1120">
    <property type="entry name" value="Carboxypeptidase-like, regulatory domain"/>
    <property type="match status" value="1"/>
</dbReference>
<dbReference type="AlphaFoldDB" id="A0A1M6K3A9"/>
<dbReference type="RefSeq" id="WP_073320439.1">
    <property type="nucleotide sequence ID" value="NZ_FQYP01000010.1"/>
</dbReference>
<dbReference type="Gene3D" id="2.170.130.10">
    <property type="entry name" value="TonB-dependent receptor, plug domain"/>
    <property type="match status" value="1"/>
</dbReference>
<dbReference type="SUPFAM" id="SSF56935">
    <property type="entry name" value="Porins"/>
    <property type="match status" value="1"/>
</dbReference>
<dbReference type="GO" id="GO:0009279">
    <property type="term" value="C:cell outer membrane"/>
    <property type="evidence" value="ECO:0007669"/>
    <property type="project" value="TreeGrafter"/>
</dbReference>
<keyword evidence="1 2" id="KW-0732">Signal</keyword>
<dbReference type="STRING" id="570521.SAMN04488508_11051"/>
<dbReference type="EMBL" id="FQYP01000010">
    <property type="protein sequence ID" value="SHJ53385.1"/>
    <property type="molecule type" value="Genomic_DNA"/>
</dbReference>
<proteinExistence type="predicted"/>
<dbReference type="PANTHER" id="PTHR30069:SF29">
    <property type="entry name" value="HEMOGLOBIN AND HEMOGLOBIN-HAPTOGLOBIN-BINDING PROTEIN 1-RELATED"/>
    <property type="match status" value="1"/>
</dbReference>
<evidence type="ECO:0000313" key="5">
    <source>
        <dbReference type="Proteomes" id="UP000184432"/>
    </source>
</evidence>
<dbReference type="InterPro" id="IPR012910">
    <property type="entry name" value="Plug_dom"/>
</dbReference>
<dbReference type="GO" id="GO:0044718">
    <property type="term" value="P:siderophore transmembrane transport"/>
    <property type="evidence" value="ECO:0007669"/>
    <property type="project" value="TreeGrafter"/>
</dbReference>
<dbReference type="GO" id="GO:0015344">
    <property type="term" value="F:siderophore uptake transmembrane transporter activity"/>
    <property type="evidence" value="ECO:0007669"/>
    <property type="project" value="TreeGrafter"/>
</dbReference>
<dbReference type="Pfam" id="PF07715">
    <property type="entry name" value="Plug"/>
    <property type="match status" value="1"/>
</dbReference>
<keyword evidence="4" id="KW-0675">Receptor</keyword>
<name>A0A1M6K3A9_9FLAO</name>
<gene>
    <name evidence="4" type="ORF">SAMN04488508_11051</name>
</gene>
<organism evidence="4 5">
    <name type="scientific">Aquimarina spongiae</name>
    <dbReference type="NCBI Taxonomy" id="570521"/>
    <lineage>
        <taxon>Bacteria</taxon>
        <taxon>Pseudomonadati</taxon>
        <taxon>Bacteroidota</taxon>
        <taxon>Flavobacteriia</taxon>
        <taxon>Flavobacteriales</taxon>
        <taxon>Flavobacteriaceae</taxon>
        <taxon>Aquimarina</taxon>
    </lineage>
</organism>
<reference evidence="5" key="1">
    <citation type="submission" date="2016-11" db="EMBL/GenBank/DDBJ databases">
        <authorList>
            <person name="Varghese N."/>
            <person name="Submissions S."/>
        </authorList>
    </citation>
    <scope>NUCLEOTIDE SEQUENCE [LARGE SCALE GENOMIC DNA]</scope>
    <source>
        <strain evidence="5">DSM 22623</strain>
    </source>
</reference>
<dbReference type="SUPFAM" id="SSF49464">
    <property type="entry name" value="Carboxypeptidase regulatory domain-like"/>
    <property type="match status" value="1"/>
</dbReference>
<evidence type="ECO:0000313" key="4">
    <source>
        <dbReference type="EMBL" id="SHJ53385.1"/>
    </source>
</evidence>
<dbReference type="OrthoDB" id="9804995at2"/>
<accession>A0A1M6K3A9</accession>
<dbReference type="InterPro" id="IPR008969">
    <property type="entry name" value="CarboxyPept-like_regulatory"/>
</dbReference>
<evidence type="ECO:0000256" key="1">
    <source>
        <dbReference type="ARBA" id="ARBA00022729"/>
    </source>
</evidence>
<feature type="domain" description="TonB-dependent receptor plug" evidence="3">
    <location>
        <begin position="145"/>
        <end position="233"/>
    </location>
</feature>
<evidence type="ECO:0000259" key="3">
    <source>
        <dbReference type="Pfam" id="PF07715"/>
    </source>
</evidence>